<evidence type="ECO:0000313" key="12">
    <source>
        <dbReference type="Proteomes" id="UP000292958"/>
    </source>
</evidence>
<protein>
    <recommendedName>
        <fullName evidence="4 9">Dihydropteroate synthase</fullName>
        <shortName evidence="9">DHPS</shortName>
        <ecNumber evidence="4 9">2.5.1.15</ecNumber>
    </recommendedName>
    <alternativeName>
        <fullName evidence="9">Dihydropteroate pyrophosphorylase</fullName>
    </alternativeName>
</protein>
<dbReference type="EMBL" id="SHKW01000001">
    <property type="protein sequence ID" value="RZU41497.1"/>
    <property type="molecule type" value="Genomic_DNA"/>
</dbReference>
<dbReference type="GO" id="GO:0046654">
    <property type="term" value="P:tetrahydrofolate biosynthetic process"/>
    <property type="evidence" value="ECO:0007669"/>
    <property type="project" value="UniProtKB-UniPathway"/>
</dbReference>
<dbReference type="InterPro" id="IPR045031">
    <property type="entry name" value="DHP_synth-like"/>
</dbReference>
<comment type="function">
    <text evidence="9">Catalyzes the condensation of para-aminobenzoate (pABA) with 6-hydroxymethyl-7,8-dihydropterin diphosphate (DHPt-PP) to form 7,8-dihydropteroate (H2Pte), the immediate precursor of folate derivatives.</text>
</comment>
<sequence>MAFASRPHYDWQLRTRSLALGRRTLVMGILNVTPDSFSDGGHFFAPEEAPHRALEHAIAMLDQGADLIDLGGESTRPGSTRVSADEEQSRVLPVLSALLQERPSTIVSIDTFHASTARCAVEAGAEIVNDVSGHLWDTTMSSTCARLSCGAVLMHTRGTPSEWSSLPPLDPEEIVPLILTSLEASVVSAEAAGVLRRRIVVDPGLGFGKRLEENYPILANLAALHRLKLPIMIGASRKNFLANTLAQAPNLAAMSNGELPPAHARINATLAANVAAILSGAHILRVHDVKPACESAAIADQILLGC</sequence>
<keyword evidence="12" id="KW-1185">Reference proteome</keyword>
<keyword evidence="7 9" id="KW-0460">Magnesium</keyword>
<dbReference type="PANTHER" id="PTHR20941">
    <property type="entry name" value="FOLATE SYNTHESIS PROTEINS"/>
    <property type="match status" value="1"/>
</dbReference>
<evidence type="ECO:0000256" key="5">
    <source>
        <dbReference type="ARBA" id="ARBA00022679"/>
    </source>
</evidence>
<dbReference type="GO" id="GO:0046872">
    <property type="term" value="F:metal ion binding"/>
    <property type="evidence" value="ECO:0007669"/>
    <property type="project" value="UniProtKB-KW"/>
</dbReference>
<evidence type="ECO:0000256" key="9">
    <source>
        <dbReference type="RuleBase" id="RU361205"/>
    </source>
</evidence>
<dbReference type="GO" id="GO:0046656">
    <property type="term" value="P:folic acid biosynthetic process"/>
    <property type="evidence" value="ECO:0007669"/>
    <property type="project" value="UniProtKB-KW"/>
</dbReference>
<comment type="pathway">
    <text evidence="3 9">Cofactor biosynthesis; tetrahydrofolate biosynthesis; 7,8-dihydrofolate from 2-amino-4-hydroxy-6-hydroxymethyl-7,8-dihydropteridine diphosphate and 4-aminobenzoate: step 1/2.</text>
</comment>
<accession>A0A4Q7YUP5</accession>
<dbReference type="PANTHER" id="PTHR20941:SF1">
    <property type="entry name" value="FOLIC ACID SYNTHESIS PROTEIN FOL1"/>
    <property type="match status" value="1"/>
</dbReference>
<dbReference type="PROSITE" id="PS50972">
    <property type="entry name" value="PTERIN_BINDING"/>
    <property type="match status" value="1"/>
</dbReference>
<dbReference type="AlphaFoldDB" id="A0A4Q7YUP5"/>
<comment type="catalytic activity">
    <reaction evidence="1">
        <text>(7,8-dihydropterin-6-yl)methyl diphosphate + 4-aminobenzoate = 7,8-dihydropteroate + diphosphate</text>
        <dbReference type="Rhea" id="RHEA:19949"/>
        <dbReference type="ChEBI" id="CHEBI:17836"/>
        <dbReference type="ChEBI" id="CHEBI:17839"/>
        <dbReference type="ChEBI" id="CHEBI:33019"/>
        <dbReference type="ChEBI" id="CHEBI:72950"/>
        <dbReference type="EC" id="2.5.1.15"/>
    </reaction>
</comment>
<dbReference type="GO" id="GO:0004156">
    <property type="term" value="F:dihydropteroate synthase activity"/>
    <property type="evidence" value="ECO:0007669"/>
    <property type="project" value="UniProtKB-EC"/>
</dbReference>
<keyword evidence="8 9" id="KW-0289">Folate biosynthesis</keyword>
<evidence type="ECO:0000256" key="1">
    <source>
        <dbReference type="ARBA" id="ARBA00000012"/>
    </source>
</evidence>
<comment type="cofactor">
    <cofactor evidence="2 9">
        <name>Mg(2+)</name>
        <dbReference type="ChEBI" id="CHEBI:18420"/>
    </cofactor>
</comment>
<evidence type="ECO:0000313" key="11">
    <source>
        <dbReference type="EMBL" id="RZU41497.1"/>
    </source>
</evidence>
<organism evidence="11 12">
    <name type="scientific">Edaphobacter modestus</name>
    <dbReference type="NCBI Taxonomy" id="388466"/>
    <lineage>
        <taxon>Bacteria</taxon>
        <taxon>Pseudomonadati</taxon>
        <taxon>Acidobacteriota</taxon>
        <taxon>Terriglobia</taxon>
        <taxon>Terriglobales</taxon>
        <taxon>Acidobacteriaceae</taxon>
        <taxon>Edaphobacter</taxon>
    </lineage>
</organism>
<name>A0A4Q7YUP5_9BACT</name>
<comment type="caution">
    <text evidence="11">The sequence shown here is derived from an EMBL/GenBank/DDBJ whole genome shotgun (WGS) entry which is preliminary data.</text>
</comment>
<keyword evidence="6 9" id="KW-0479">Metal-binding</keyword>
<dbReference type="InterPro" id="IPR011005">
    <property type="entry name" value="Dihydropteroate_synth-like_sf"/>
</dbReference>
<evidence type="ECO:0000256" key="4">
    <source>
        <dbReference type="ARBA" id="ARBA00012458"/>
    </source>
</evidence>
<comment type="similarity">
    <text evidence="9">Belongs to the DHPS family.</text>
</comment>
<evidence type="ECO:0000256" key="2">
    <source>
        <dbReference type="ARBA" id="ARBA00001946"/>
    </source>
</evidence>
<evidence type="ECO:0000256" key="7">
    <source>
        <dbReference type="ARBA" id="ARBA00022842"/>
    </source>
</evidence>
<dbReference type="PROSITE" id="PS00792">
    <property type="entry name" value="DHPS_1"/>
    <property type="match status" value="1"/>
</dbReference>
<dbReference type="NCBIfam" id="TIGR01496">
    <property type="entry name" value="DHPS"/>
    <property type="match status" value="1"/>
</dbReference>
<dbReference type="Proteomes" id="UP000292958">
    <property type="component" value="Unassembled WGS sequence"/>
</dbReference>
<feature type="domain" description="Pterin-binding" evidence="10">
    <location>
        <begin position="24"/>
        <end position="297"/>
    </location>
</feature>
<evidence type="ECO:0000259" key="10">
    <source>
        <dbReference type="PROSITE" id="PS50972"/>
    </source>
</evidence>
<reference evidence="11 12" key="1">
    <citation type="submission" date="2019-02" db="EMBL/GenBank/DDBJ databases">
        <title>Genomic Encyclopedia of Archaeal and Bacterial Type Strains, Phase II (KMG-II): from individual species to whole genera.</title>
        <authorList>
            <person name="Goeker M."/>
        </authorList>
    </citation>
    <scope>NUCLEOTIDE SEQUENCE [LARGE SCALE GENOMIC DNA]</scope>
    <source>
        <strain evidence="11 12">DSM 18101</strain>
    </source>
</reference>
<dbReference type="PROSITE" id="PS00793">
    <property type="entry name" value="DHPS_2"/>
    <property type="match status" value="1"/>
</dbReference>
<dbReference type="RefSeq" id="WP_165420083.1">
    <property type="nucleotide sequence ID" value="NZ_SHKW01000001.1"/>
</dbReference>
<dbReference type="UniPathway" id="UPA00077">
    <property type="reaction ID" value="UER00156"/>
</dbReference>
<dbReference type="EC" id="2.5.1.15" evidence="4 9"/>
<dbReference type="Pfam" id="PF00809">
    <property type="entry name" value="Pterin_bind"/>
    <property type="match status" value="1"/>
</dbReference>
<dbReference type="CDD" id="cd00739">
    <property type="entry name" value="DHPS"/>
    <property type="match status" value="1"/>
</dbReference>
<proteinExistence type="inferred from homology"/>
<dbReference type="Gene3D" id="3.20.20.20">
    <property type="entry name" value="Dihydropteroate synthase-like"/>
    <property type="match status" value="1"/>
</dbReference>
<dbReference type="InterPro" id="IPR000489">
    <property type="entry name" value="Pterin-binding_dom"/>
</dbReference>
<evidence type="ECO:0000256" key="6">
    <source>
        <dbReference type="ARBA" id="ARBA00022723"/>
    </source>
</evidence>
<dbReference type="InterPro" id="IPR006390">
    <property type="entry name" value="DHP_synth_dom"/>
</dbReference>
<evidence type="ECO:0000256" key="8">
    <source>
        <dbReference type="ARBA" id="ARBA00022909"/>
    </source>
</evidence>
<dbReference type="SUPFAM" id="SSF51717">
    <property type="entry name" value="Dihydropteroate synthetase-like"/>
    <property type="match status" value="1"/>
</dbReference>
<evidence type="ECO:0000256" key="3">
    <source>
        <dbReference type="ARBA" id="ARBA00004763"/>
    </source>
</evidence>
<keyword evidence="5 9" id="KW-0808">Transferase</keyword>
<gene>
    <name evidence="11" type="ORF">BDD14_3020</name>
</gene>